<evidence type="ECO:0000256" key="4">
    <source>
        <dbReference type="ARBA" id="ARBA00022858"/>
    </source>
</evidence>
<dbReference type="GO" id="GO:0005179">
    <property type="term" value="F:hormone activity"/>
    <property type="evidence" value="ECO:0007669"/>
    <property type="project" value="TreeGrafter"/>
</dbReference>
<comment type="subcellular location">
    <subcellularLocation>
        <location evidence="1">Secreted</location>
    </subcellularLocation>
</comment>
<dbReference type="GO" id="GO:0006874">
    <property type="term" value="P:intracellular calcium ion homeostasis"/>
    <property type="evidence" value="ECO:0007669"/>
    <property type="project" value="TreeGrafter"/>
</dbReference>
<dbReference type="Proteomes" id="UP000261480">
    <property type="component" value="Unplaced"/>
</dbReference>
<dbReference type="STRING" id="48701.ENSPMEP00000017603"/>
<keyword evidence="5" id="KW-0839">Vasoconstrictor</keyword>
<keyword evidence="6" id="KW-0732">Signal</keyword>
<feature type="chain" id="PRO_5017439226" description="Endothelin-like toxin domain-containing protein" evidence="6">
    <location>
        <begin position="23"/>
        <end position="215"/>
    </location>
</feature>
<name>A0A3B3XRM1_9TELE</name>
<comment type="similarity">
    <text evidence="2">Belongs to the endothelin/sarafotoxin family.</text>
</comment>
<proteinExistence type="inferred from homology"/>
<dbReference type="GO" id="GO:0005615">
    <property type="term" value="C:extracellular space"/>
    <property type="evidence" value="ECO:0007669"/>
    <property type="project" value="TreeGrafter"/>
</dbReference>
<evidence type="ECO:0000256" key="5">
    <source>
        <dbReference type="ARBA" id="ARBA00023322"/>
    </source>
</evidence>
<dbReference type="SMART" id="SM00272">
    <property type="entry name" value="END"/>
    <property type="match status" value="2"/>
</dbReference>
<feature type="signal peptide" evidence="6">
    <location>
        <begin position="1"/>
        <end position="22"/>
    </location>
</feature>
<evidence type="ECO:0000256" key="6">
    <source>
        <dbReference type="SAM" id="SignalP"/>
    </source>
</evidence>
<accession>A0A3B3XRM1</accession>
<dbReference type="InterPro" id="IPR001928">
    <property type="entry name" value="Endothln-like_toxin"/>
</dbReference>
<feature type="domain" description="Endothelin-like toxin" evidence="7">
    <location>
        <begin position="160"/>
        <end position="181"/>
    </location>
</feature>
<dbReference type="InterPro" id="IPR019764">
    <property type="entry name" value="Endothelin_toxin_CS"/>
</dbReference>
<keyword evidence="4" id="KW-0838">Vasoactive</keyword>
<dbReference type="PRINTS" id="PR00365">
    <property type="entry name" value="ENDOTHELIN"/>
</dbReference>
<reference evidence="8" key="2">
    <citation type="submission" date="2025-09" db="UniProtKB">
        <authorList>
            <consortium name="Ensembl"/>
        </authorList>
    </citation>
    <scope>IDENTIFICATION</scope>
</reference>
<sequence>MLQELLLLCILLLLLPLRLLSPSSLSSLLLERADASEPLHTGVFLQRHLSGSVWTYEHNANIQTRRLQSSMDFTHFWLLATTLMLIHQFQASDMSPVAAEGPLAQLAHTAHRREKRCSCENQKDKECIFFCHIGIVWVNTPSQVVPYGFGSVRLRRELQRCFCTDSQDTECSSFCSEHIQTLEENAAVKRKTEKMKSYRTALWEKRSRHALKHQT</sequence>
<dbReference type="GO" id="GO:0031708">
    <property type="term" value="F:endothelin B receptor binding"/>
    <property type="evidence" value="ECO:0007669"/>
    <property type="project" value="TreeGrafter"/>
</dbReference>
<dbReference type="PANTHER" id="PTHR13874:SF12">
    <property type="entry name" value="ENDOTHELIN-3A"/>
    <property type="match status" value="1"/>
</dbReference>
<dbReference type="GO" id="GO:0003100">
    <property type="term" value="P:regulation of systemic arterial blood pressure by endothelin"/>
    <property type="evidence" value="ECO:0007669"/>
    <property type="project" value="TreeGrafter"/>
</dbReference>
<dbReference type="GO" id="GO:0014826">
    <property type="term" value="P:vein smooth muscle contraction"/>
    <property type="evidence" value="ECO:0007669"/>
    <property type="project" value="TreeGrafter"/>
</dbReference>
<dbReference type="RefSeq" id="XP_014822794.1">
    <property type="nucleotide sequence ID" value="XM_014967308.1"/>
</dbReference>
<dbReference type="GO" id="GO:0019229">
    <property type="term" value="P:regulation of vasoconstriction"/>
    <property type="evidence" value="ECO:0007669"/>
    <property type="project" value="InterPro"/>
</dbReference>
<protein>
    <recommendedName>
        <fullName evidence="7">Endothelin-like toxin domain-containing protein</fullName>
    </recommendedName>
</protein>
<dbReference type="AlphaFoldDB" id="A0A3B3XRM1"/>
<dbReference type="OrthoDB" id="9362154at2759"/>
<feature type="domain" description="Endothelin-like toxin" evidence="7">
    <location>
        <begin position="116"/>
        <end position="137"/>
    </location>
</feature>
<evidence type="ECO:0000256" key="2">
    <source>
        <dbReference type="ARBA" id="ARBA00010959"/>
    </source>
</evidence>
<organism evidence="8 9">
    <name type="scientific">Poecilia mexicana</name>
    <dbReference type="NCBI Taxonomy" id="48701"/>
    <lineage>
        <taxon>Eukaryota</taxon>
        <taxon>Metazoa</taxon>
        <taxon>Chordata</taxon>
        <taxon>Craniata</taxon>
        <taxon>Vertebrata</taxon>
        <taxon>Euteleostomi</taxon>
        <taxon>Actinopterygii</taxon>
        <taxon>Neopterygii</taxon>
        <taxon>Teleostei</taxon>
        <taxon>Neoteleostei</taxon>
        <taxon>Acanthomorphata</taxon>
        <taxon>Ovalentaria</taxon>
        <taxon>Atherinomorphae</taxon>
        <taxon>Cyprinodontiformes</taxon>
        <taxon>Poeciliidae</taxon>
        <taxon>Poeciliinae</taxon>
        <taxon>Poecilia</taxon>
    </lineage>
</organism>
<dbReference type="PROSITE" id="PS00270">
    <property type="entry name" value="ENDOTHELIN"/>
    <property type="match status" value="2"/>
</dbReference>
<evidence type="ECO:0000256" key="3">
    <source>
        <dbReference type="ARBA" id="ARBA00022525"/>
    </source>
</evidence>
<dbReference type="Ensembl" id="ENSPMET00000026494.1">
    <property type="protein sequence ID" value="ENSPMEP00000017603.1"/>
    <property type="gene ID" value="ENSPMEG00000020426.1"/>
</dbReference>
<evidence type="ECO:0000313" key="9">
    <source>
        <dbReference type="Proteomes" id="UP000261480"/>
    </source>
</evidence>
<keyword evidence="9" id="KW-1185">Reference proteome</keyword>
<dbReference type="GeneID" id="106903463"/>
<reference evidence="8" key="1">
    <citation type="submission" date="2025-08" db="UniProtKB">
        <authorList>
            <consortium name="Ensembl"/>
        </authorList>
    </citation>
    <scope>IDENTIFICATION</scope>
</reference>
<dbReference type="InterPro" id="IPR020475">
    <property type="entry name" value="Endothelin"/>
</dbReference>
<keyword evidence="3" id="KW-0964">Secreted</keyword>
<dbReference type="Pfam" id="PF00322">
    <property type="entry name" value="Endothelin"/>
    <property type="match status" value="1"/>
</dbReference>
<evidence type="ECO:0000259" key="7">
    <source>
        <dbReference type="SMART" id="SM00272"/>
    </source>
</evidence>
<evidence type="ECO:0000256" key="1">
    <source>
        <dbReference type="ARBA" id="ARBA00004613"/>
    </source>
</evidence>
<evidence type="ECO:0000313" key="8">
    <source>
        <dbReference type="Ensembl" id="ENSPMEP00000017603.1"/>
    </source>
</evidence>
<dbReference type="PANTHER" id="PTHR13874">
    <property type="entry name" value="ENDOTHELIN"/>
    <property type="match status" value="1"/>
</dbReference>